<reference evidence="3 4" key="1">
    <citation type="submission" date="2019-09" db="EMBL/GenBank/DDBJ databases">
        <title>A chromosome-level genome assembly of the Chinese tupelo Nyssa sinensis.</title>
        <authorList>
            <person name="Yang X."/>
            <person name="Kang M."/>
            <person name="Yang Y."/>
            <person name="Xiong H."/>
            <person name="Wang M."/>
            <person name="Zhang Z."/>
            <person name="Wang Z."/>
            <person name="Wu H."/>
            <person name="Ma T."/>
            <person name="Liu J."/>
            <person name="Xi Z."/>
        </authorList>
    </citation>
    <scope>NUCLEOTIDE SEQUENCE [LARGE SCALE GENOMIC DNA]</scope>
    <source>
        <strain evidence="3">J267</strain>
        <tissue evidence="3">Leaf</tissue>
    </source>
</reference>
<evidence type="ECO:0000313" key="4">
    <source>
        <dbReference type="Proteomes" id="UP000325577"/>
    </source>
</evidence>
<keyword evidence="4" id="KW-1185">Reference proteome</keyword>
<feature type="signal peptide" evidence="2">
    <location>
        <begin position="1"/>
        <end position="18"/>
    </location>
</feature>
<evidence type="ECO:0000256" key="2">
    <source>
        <dbReference type="SAM" id="SignalP"/>
    </source>
</evidence>
<organism evidence="3 4">
    <name type="scientific">Nyssa sinensis</name>
    <dbReference type="NCBI Taxonomy" id="561372"/>
    <lineage>
        <taxon>Eukaryota</taxon>
        <taxon>Viridiplantae</taxon>
        <taxon>Streptophyta</taxon>
        <taxon>Embryophyta</taxon>
        <taxon>Tracheophyta</taxon>
        <taxon>Spermatophyta</taxon>
        <taxon>Magnoliopsida</taxon>
        <taxon>eudicotyledons</taxon>
        <taxon>Gunneridae</taxon>
        <taxon>Pentapetalae</taxon>
        <taxon>asterids</taxon>
        <taxon>Cornales</taxon>
        <taxon>Nyssaceae</taxon>
        <taxon>Nyssa</taxon>
    </lineage>
</organism>
<name>A0A5J4ZEJ9_9ASTE</name>
<evidence type="ECO:0008006" key="5">
    <source>
        <dbReference type="Google" id="ProtNLM"/>
    </source>
</evidence>
<keyword evidence="2" id="KW-0732">Signal</keyword>
<dbReference type="EMBL" id="CM018052">
    <property type="protein sequence ID" value="KAA8515741.1"/>
    <property type="molecule type" value="Genomic_DNA"/>
</dbReference>
<feature type="chain" id="PRO_5023824296" description="Vacuolar protein sorting-associated protein 62" evidence="2">
    <location>
        <begin position="19"/>
        <end position="582"/>
    </location>
</feature>
<protein>
    <recommendedName>
        <fullName evidence="5">Vacuolar protein sorting-associated protein 62</fullName>
    </recommendedName>
</protein>
<accession>A0A5J4ZEJ9</accession>
<dbReference type="InterPro" id="IPR009291">
    <property type="entry name" value="Vps62"/>
</dbReference>
<evidence type="ECO:0000313" key="3">
    <source>
        <dbReference type="EMBL" id="KAA8515741.1"/>
    </source>
</evidence>
<proteinExistence type="predicted"/>
<dbReference type="AlphaFoldDB" id="A0A5J4ZEJ9"/>
<sequence length="582" mass="63342">MLSLALLLVSVFFSLILCLNYSTMGNCLNLSSSETIFFKKNSKPLPIETLFQLPSPIPTWPPGDGFARGNIDLGGLQVSQISTFTKVWASHEGGPDNLGATFYEPSPLPEGFFMLGGYGQPNNRPLFGWVLAGKDVSGTALKQPTDYTLVWSSQSSKIKQDGTGYIWLPTPPDGYKAVGHVVTNSPEKPSLDKIRCVRSDLTDVCQTNTWIWGLDKQINANGFNVFDLRPANRGTQALGVTAGTFLAQNGGSSAAASSLSCLKNAQASLSSSMPNLSQIQALVQAYSPWIYFHPDEQFLPSSVSWFFKNGALLYKKGDESHPVSIEPTGSNLPQGGSNDGAYWLDLPTDETTKERVKKGDLQDAGVYLHIKPMLGGTFTDIAVWVFYPFNGAARAKVEFINVALGKIGEHVGDWEHVTLRVSNFNGELKGVYFSQHSRGTWVAASELEFQGGNKPVAYASLHGHAAYPKAGDVLQGNGGIGIRNDTDKSKMVMNTGERFLVVAAEHLGSLVVEPPWLNYTREWGPKASYDIDEEIKKVEKLLPGMLKSAFDKFVKGLPNEVLGEEGPSGPKMKDNWSGDERS</sequence>
<gene>
    <name evidence="3" type="ORF">F0562_018648</name>
</gene>
<feature type="region of interest" description="Disordered" evidence="1">
    <location>
        <begin position="559"/>
        <end position="582"/>
    </location>
</feature>
<evidence type="ECO:0000256" key="1">
    <source>
        <dbReference type="SAM" id="MobiDB-lite"/>
    </source>
</evidence>
<feature type="compositionally biased region" description="Basic and acidic residues" evidence="1">
    <location>
        <begin position="571"/>
        <end position="582"/>
    </location>
</feature>
<dbReference type="Pfam" id="PF06101">
    <property type="entry name" value="Vps62"/>
    <property type="match status" value="1"/>
</dbReference>
<dbReference type="PANTHER" id="PTHR48152">
    <property type="entry name" value="F1C9.34 PROTEIN"/>
    <property type="match status" value="1"/>
</dbReference>
<dbReference type="Proteomes" id="UP000325577">
    <property type="component" value="Linkage Group LG9"/>
</dbReference>
<dbReference type="OrthoDB" id="188042at2759"/>
<dbReference type="PANTHER" id="PTHR48152:SF3">
    <property type="entry name" value="DUF946 FAMILY PROTEIN (DUF946)"/>
    <property type="match status" value="1"/>
</dbReference>